<keyword evidence="3" id="KW-1185">Reference proteome</keyword>
<evidence type="ECO:0008006" key="4">
    <source>
        <dbReference type="Google" id="ProtNLM"/>
    </source>
</evidence>
<evidence type="ECO:0000313" key="3">
    <source>
        <dbReference type="Proteomes" id="UP001152747"/>
    </source>
</evidence>
<comment type="caution">
    <text evidence="2">The sequence shown here is derived from an EMBL/GenBank/DDBJ whole genome shotgun (WGS) entry which is preliminary data.</text>
</comment>
<reference evidence="2" key="1">
    <citation type="submission" date="2022-11" db="EMBL/GenBank/DDBJ databases">
        <authorList>
            <person name="Kikuchi T."/>
        </authorList>
    </citation>
    <scope>NUCLEOTIDE SEQUENCE</scope>
    <source>
        <strain evidence="2">PS1010</strain>
    </source>
</reference>
<sequence length="129" mass="14913">MSIRAHEDWETHGVDYILTYSDNPEANIPRYIYNWMVNKGGPYFLRQVHKAAREIEESGKVVRSATGKAKHQKETRKLAEKQRMDAEKAEKEAAEIEKEKEKLKKSTEKTAKRFTPAAGPFQFQSEKSV</sequence>
<dbReference type="OrthoDB" id="1295045at2759"/>
<proteinExistence type="predicted"/>
<dbReference type="Gene3D" id="3.30.530.20">
    <property type="match status" value="1"/>
</dbReference>
<dbReference type="Proteomes" id="UP001152747">
    <property type="component" value="Unassembled WGS sequence"/>
</dbReference>
<organism evidence="2 3">
    <name type="scientific">Caenorhabditis angaria</name>
    <dbReference type="NCBI Taxonomy" id="860376"/>
    <lineage>
        <taxon>Eukaryota</taxon>
        <taxon>Metazoa</taxon>
        <taxon>Ecdysozoa</taxon>
        <taxon>Nematoda</taxon>
        <taxon>Chromadorea</taxon>
        <taxon>Rhabditida</taxon>
        <taxon>Rhabditina</taxon>
        <taxon>Rhabditomorpha</taxon>
        <taxon>Rhabditoidea</taxon>
        <taxon>Rhabditidae</taxon>
        <taxon>Peloderinae</taxon>
        <taxon>Caenorhabditis</taxon>
    </lineage>
</organism>
<feature type="compositionally biased region" description="Basic and acidic residues" evidence="1">
    <location>
        <begin position="75"/>
        <end position="111"/>
    </location>
</feature>
<name>A0A9P1IQS6_9PELO</name>
<dbReference type="AlphaFoldDB" id="A0A9P1IQS6"/>
<protein>
    <recommendedName>
        <fullName evidence="4">START domain-containing protein</fullName>
    </recommendedName>
</protein>
<evidence type="ECO:0000256" key="1">
    <source>
        <dbReference type="SAM" id="MobiDB-lite"/>
    </source>
</evidence>
<feature type="region of interest" description="Disordered" evidence="1">
    <location>
        <begin position="58"/>
        <end position="129"/>
    </location>
</feature>
<accession>A0A9P1IQS6</accession>
<evidence type="ECO:0000313" key="2">
    <source>
        <dbReference type="EMBL" id="CAI5450363.1"/>
    </source>
</evidence>
<gene>
    <name evidence="2" type="ORF">CAMP_LOCUS13000</name>
</gene>
<dbReference type="EMBL" id="CANHGI010000005">
    <property type="protein sequence ID" value="CAI5450363.1"/>
    <property type="molecule type" value="Genomic_DNA"/>
</dbReference>
<dbReference type="InterPro" id="IPR023393">
    <property type="entry name" value="START-like_dom_sf"/>
</dbReference>